<feature type="region of interest" description="Disordered" evidence="1">
    <location>
        <begin position="32"/>
        <end position="54"/>
    </location>
</feature>
<proteinExistence type="predicted"/>
<dbReference type="InterPro" id="IPR054523">
    <property type="entry name" value="CRASP-2-like"/>
</dbReference>
<name>A0A386PMV9_9SPIR</name>
<protein>
    <recommendedName>
        <fullName evidence="4">Lipoprotein</fullName>
    </recommendedName>
</protein>
<dbReference type="OrthoDB" id="352732at2"/>
<evidence type="ECO:0000313" key="2">
    <source>
        <dbReference type="EMBL" id="AYE36881.1"/>
    </source>
</evidence>
<evidence type="ECO:0000313" key="3">
    <source>
        <dbReference type="Proteomes" id="UP000275571"/>
    </source>
</evidence>
<dbReference type="Gene3D" id="1.20.120.1640">
    <property type="match status" value="1"/>
</dbReference>
<dbReference type="RefSeq" id="WP_120104801.1">
    <property type="nucleotide sequence ID" value="NZ_CP028885.1"/>
</dbReference>
<gene>
    <name evidence="2" type="ORF">DB313_05120</name>
</gene>
<dbReference type="PROSITE" id="PS51257">
    <property type="entry name" value="PROKAR_LIPOPROTEIN"/>
    <property type="match status" value="1"/>
</dbReference>
<reference evidence="2 3" key="1">
    <citation type="journal article" date="2018" name="Infect. Genet. Evol.">
        <title>Genome-wide analysis of Borrelia turcica and 'Candidatus Borrelia tachyglossi' shows relapsing fever-like genomes with unique genomic links to Lyme disease Borrelia.</title>
        <authorList>
            <person name="Gofton A.W."/>
            <person name="Margos G."/>
            <person name="Fingerle V."/>
            <person name="Hepner S."/>
            <person name="Loh S.M."/>
            <person name="Ryan U."/>
            <person name="Irwin P."/>
            <person name="Oskam C.L."/>
        </authorList>
    </citation>
    <scope>NUCLEOTIDE SEQUENCE [LARGE SCALE GENOMIC DNA]</scope>
    <source>
        <strain evidence="2 3">IST7</strain>
        <plasmid evidence="2">lp129</plasmid>
    </source>
</reference>
<feature type="compositionally biased region" description="Basic and acidic residues" evidence="1">
    <location>
        <begin position="32"/>
        <end position="42"/>
    </location>
</feature>
<dbReference type="AlphaFoldDB" id="A0A386PMV9"/>
<evidence type="ECO:0008006" key="4">
    <source>
        <dbReference type="Google" id="ProtNLM"/>
    </source>
</evidence>
<dbReference type="Pfam" id="PF22487">
    <property type="entry name" value="CRASP-2"/>
    <property type="match status" value="1"/>
</dbReference>
<dbReference type="Proteomes" id="UP000275571">
    <property type="component" value="Plasmid lp129"/>
</dbReference>
<sequence>MNKGNICILMLLISLFFVSCVIDVSEVSKAESDGTENRDNIDNKGSVQNDESDNQKIGDIKFDAGVGIVRPDKPVIKLEQGDIEKLKIFIDNTNAYKDTFELIDDQYGRVVNEIRTYSPKNKDDEEERSKSSRYFEIIKERLTKLNENNLIEKFKKLEEIIKKSTNGVYDPQGLTTEVDKFKETVKKALETLSTNDAFVAREAADSYFNALHAAIIAYIDTFDTVASTLSSSEFTEAARKLALATRDFANTQDNIYAFRVIIFAVRGLVSEDGDMSMAKRAIRLIHRHETEEGQALLAAIDNLQSVYYKDKL</sequence>
<dbReference type="EMBL" id="CP028885">
    <property type="protein sequence ID" value="AYE36881.1"/>
    <property type="molecule type" value="Genomic_DNA"/>
</dbReference>
<keyword evidence="2" id="KW-0614">Plasmid</keyword>
<geneLocation type="plasmid" evidence="2 3">
    <name>lp129</name>
</geneLocation>
<evidence type="ECO:0000256" key="1">
    <source>
        <dbReference type="SAM" id="MobiDB-lite"/>
    </source>
</evidence>
<keyword evidence="3" id="KW-1185">Reference proteome</keyword>
<dbReference type="KEGG" id="btur:DB313_05120"/>
<accession>A0A386PMV9</accession>
<organism evidence="2 3">
    <name type="scientific">Borrelia turcica IST7</name>
    <dbReference type="NCBI Taxonomy" id="1104446"/>
    <lineage>
        <taxon>Bacteria</taxon>
        <taxon>Pseudomonadati</taxon>
        <taxon>Spirochaetota</taxon>
        <taxon>Spirochaetia</taxon>
        <taxon>Spirochaetales</taxon>
        <taxon>Borreliaceae</taxon>
        <taxon>Borrelia</taxon>
    </lineage>
</organism>